<dbReference type="AlphaFoldDB" id="A0A561UMC4"/>
<feature type="region of interest" description="Disordered" evidence="1">
    <location>
        <begin position="37"/>
        <end position="58"/>
    </location>
</feature>
<dbReference type="EMBL" id="VIWT01000001">
    <property type="protein sequence ID" value="TWG00528.1"/>
    <property type="molecule type" value="Genomic_DNA"/>
</dbReference>
<reference evidence="2 3" key="1">
    <citation type="submission" date="2019-06" db="EMBL/GenBank/DDBJ databases">
        <title>Sequencing the genomes of 1000 actinobacteria strains.</title>
        <authorList>
            <person name="Klenk H.-P."/>
        </authorList>
    </citation>
    <scope>NUCLEOTIDE SEQUENCE [LARGE SCALE GENOMIC DNA]</scope>
    <source>
        <strain evidence="2 3">DSM 44826</strain>
    </source>
</reference>
<proteinExistence type="predicted"/>
<sequence length="58" mass="6279">MARVHRAVMLRAVAAALVLIAAWSSEHVVGHALARRGAELAAHHSTQHRPADRGSDRH</sequence>
<name>A0A561UMC4_9ACTN</name>
<accession>A0A561UMC4</accession>
<keyword evidence="3" id="KW-1185">Reference proteome</keyword>
<evidence type="ECO:0000313" key="2">
    <source>
        <dbReference type="EMBL" id="TWG00528.1"/>
    </source>
</evidence>
<dbReference type="Proteomes" id="UP000317940">
    <property type="component" value="Unassembled WGS sequence"/>
</dbReference>
<protein>
    <submittedName>
        <fullName evidence="2">Uncharacterized protein</fullName>
    </submittedName>
</protein>
<organism evidence="2 3">
    <name type="scientific">Kitasatospora viridis</name>
    <dbReference type="NCBI Taxonomy" id="281105"/>
    <lineage>
        <taxon>Bacteria</taxon>
        <taxon>Bacillati</taxon>
        <taxon>Actinomycetota</taxon>
        <taxon>Actinomycetes</taxon>
        <taxon>Kitasatosporales</taxon>
        <taxon>Streptomycetaceae</taxon>
        <taxon>Kitasatospora</taxon>
    </lineage>
</organism>
<evidence type="ECO:0000256" key="1">
    <source>
        <dbReference type="SAM" id="MobiDB-lite"/>
    </source>
</evidence>
<dbReference type="RefSeq" id="WP_170304994.1">
    <property type="nucleotide sequence ID" value="NZ_BAAAMZ010000027.1"/>
</dbReference>
<gene>
    <name evidence="2" type="ORF">FHX73_114407</name>
</gene>
<evidence type="ECO:0000313" key="3">
    <source>
        <dbReference type="Proteomes" id="UP000317940"/>
    </source>
</evidence>
<feature type="compositionally biased region" description="Basic and acidic residues" evidence="1">
    <location>
        <begin position="49"/>
        <end position="58"/>
    </location>
</feature>
<comment type="caution">
    <text evidence="2">The sequence shown here is derived from an EMBL/GenBank/DDBJ whole genome shotgun (WGS) entry which is preliminary data.</text>
</comment>